<gene>
    <name evidence="2" type="ORF">EFE23_16930</name>
</gene>
<protein>
    <submittedName>
        <fullName evidence="2">Uncharacterized protein</fullName>
    </submittedName>
</protein>
<sequence>MTDQGQRHHIEALGDPPSAPDPNGDPDFSGEHEETAVDTDIITGADEDRREPEAPRGWAGENHGTSPT</sequence>
<dbReference type="RefSeq" id="WP_123241903.1">
    <property type="nucleotide sequence ID" value="NZ_JAAHBY010000046.1"/>
</dbReference>
<dbReference type="EMBL" id="RJLN01000046">
    <property type="protein sequence ID" value="RNL97918.1"/>
    <property type="molecule type" value="Genomic_DNA"/>
</dbReference>
<comment type="caution">
    <text evidence="2">The sequence shown here is derived from an EMBL/GenBank/DDBJ whole genome shotgun (WGS) entry which is preliminary data.</text>
</comment>
<feature type="region of interest" description="Disordered" evidence="1">
    <location>
        <begin position="1"/>
        <end position="68"/>
    </location>
</feature>
<organism evidence="2 3">
    <name type="scientific">Micromonospora solifontis</name>
    <dbReference type="NCBI Taxonomy" id="2487138"/>
    <lineage>
        <taxon>Bacteria</taxon>
        <taxon>Bacillati</taxon>
        <taxon>Actinomycetota</taxon>
        <taxon>Actinomycetes</taxon>
        <taxon>Micromonosporales</taxon>
        <taxon>Micromonosporaceae</taxon>
        <taxon>Micromonospora</taxon>
    </lineage>
</organism>
<proteinExistence type="predicted"/>
<feature type="compositionally biased region" description="Basic and acidic residues" evidence="1">
    <location>
        <begin position="1"/>
        <end position="12"/>
    </location>
</feature>
<reference evidence="2 3" key="1">
    <citation type="submission" date="2018-11" db="EMBL/GenBank/DDBJ databases">
        <title>Micromonospora sp. PPF5-17, a new actinomycetes isolated from a hot spring soil.</title>
        <authorList>
            <person name="Thawai C."/>
        </authorList>
    </citation>
    <scope>NUCLEOTIDE SEQUENCE [LARGE SCALE GENOMIC DNA]</scope>
    <source>
        <strain evidence="2 3">PPF5-17</strain>
    </source>
</reference>
<accession>A0ABX9WDN7</accession>
<evidence type="ECO:0000256" key="1">
    <source>
        <dbReference type="SAM" id="MobiDB-lite"/>
    </source>
</evidence>
<evidence type="ECO:0000313" key="3">
    <source>
        <dbReference type="Proteomes" id="UP000280698"/>
    </source>
</evidence>
<name>A0ABX9WDN7_9ACTN</name>
<evidence type="ECO:0000313" key="2">
    <source>
        <dbReference type="EMBL" id="RNL97918.1"/>
    </source>
</evidence>
<keyword evidence="3" id="KW-1185">Reference proteome</keyword>
<dbReference type="Proteomes" id="UP000280698">
    <property type="component" value="Unassembled WGS sequence"/>
</dbReference>